<name>A0A1M2V355_TRAPU</name>
<evidence type="ECO:0000256" key="1">
    <source>
        <dbReference type="SAM" id="MobiDB-lite"/>
    </source>
</evidence>
<dbReference type="AlphaFoldDB" id="A0A1M2V355"/>
<protein>
    <submittedName>
        <fullName evidence="2">Uncharacterized protein</fullName>
    </submittedName>
</protein>
<feature type="region of interest" description="Disordered" evidence="1">
    <location>
        <begin position="245"/>
        <end position="268"/>
    </location>
</feature>
<reference evidence="2 3" key="1">
    <citation type="submission" date="2016-10" db="EMBL/GenBank/DDBJ databases">
        <title>Genome sequence of the basidiomycete white-rot fungus Trametes pubescens.</title>
        <authorList>
            <person name="Makela M.R."/>
            <person name="Granchi Z."/>
            <person name="Peng M."/>
            <person name="De Vries R.P."/>
            <person name="Grigoriev I."/>
            <person name="Riley R."/>
            <person name="Hilden K."/>
        </authorList>
    </citation>
    <scope>NUCLEOTIDE SEQUENCE [LARGE SCALE GENOMIC DNA]</scope>
    <source>
        <strain evidence="2 3">FBCC735</strain>
    </source>
</reference>
<keyword evidence="3" id="KW-1185">Reference proteome</keyword>
<evidence type="ECO:0000313" key="3">
    <source>
        <dbReference type="Proteomes" id="UP000184267"/>
    </source>
</evidence>
<proteinExistence type="predicted"/>
<comment type="caution">
    <text evidence="2">The sequence shown here is derived from an EMBL/GenBank/DDBJ whole genome shotgun (WGS) entry which is preliminary data.</text>
</comment>
<sequence>MSLNELALALLSQDLTRMFSQCLLEARARCLAVAAKFASFERHNRLPLLSLDVTVDGSFSKLWQDLDGDLQYSLSESARPSLPLGTTVATVLGLGMHRRLPTKRFCHLPFPLLPYLLIASHSSSPIAIAPDSETTSQHVLVAESCKANPSLARSVSSSGIQSRPKGMRCAAQAPTFTIQLPQLRTDTISPATSPHLGGIDTPPYRVEVDRYDTRIRPLPHGAQLSPSTGIAPSTRHPVLLQALQPSPVHDPSNILLPPLAETPLRSDR</sequence>
<gene>
    <name evidence="2" type="ORF">TRAPUB_7511</name>
</gene>
<evidence type="ECO:0000313" key="2">
    <source>
        <dbReference type="EMBL" id="OJT01977.1"/>
    </source>
</evidence>
<dbReference type="EMBL" id="MNAD01001707">
    <property type="protein sequence ID" value="OJT01977.1"/>
    <property type="molecule type" value="Genomic_DNA"/>
</dbReference>
<organism evidence="2 3">
    <name type="scientific">Trametes pubescens</name>
    <name type="common">White-rot fungus</name>
    <dbReference type="NCBI Taxonomy" id="154538"/>
    <lineage>
        <taxon>Eukaryota</taxon>
        <taxon>Fungi</taxon>
        <taxon>Dikarya</taxon>
        <taxon>Basidiomycota</taxon>
        <taxon>Agaricomycotina</taxon>
        <taxon>Agaricomycetes</taxon>
        <taxon>Polyporales</taxon>
        <taxon>Polyporaceae</taxon>
        <taxon>Trametes</taxon>
    </lineage>
</organism>
<dbReference type="Proteomes" id="UP000184267">
    <property type="component" value="Unassembled WGS sequence"/>
</dbReference>
<accession>A0A1M2V355</accession>
<dbReference type="OrthoDB" id="10555742at2759"/>
<dbReference type="OMA" id="RIACHEP"/>